<name>A0A2S9YFC8_9BACT</name>
<dbReference type="EMBL" id="PVNL01000107">
    <property type="protein sequence ID" value="PRQ03813.1"/>
    <property type="molecule type" value="Genomic_DNA"/>
</dbReference>
<evidence type="ECO:0000256" key="1">
    <source>
        <dbReference type="SAM" id="MobiDB-lite"/>
    </source>
</evidence>
<evidence type="ECO:0000256" key="2">
    <source>
        <dbReference type="SAM" id="SignalP"/>
    </source>
</evidence>
<feature type="region of interest" description="Disordered" evidence="1">
    <location>
        <begin position="112"/>
        <end position="170"/>
    </location>
</feature>
<feature type="signal peptide" evidence="2">
    <location>
        <begin position="1"/>
        <end position="20"/>
    </location>
</feature>
<protein>
    <submittedName>
        <fullName evidence="3">Procyclic acidic repetitive protein</fullName>
    </submittedName>
</protein>
<sequence>MLATAALAISLLSWSPATDAGELEIEWKAAAACDDSAALRRELGRYPLDTGEGVRVSVELRQLDDDEWSVALRLGLADRVVEQTFAAPSCERAIAATALAIATAIDPVGALARTSPVPEPKLETEPQPETETESEPEPEPETEPEPQPETGSKPKPKPKPKPAPQPPRRDLGLITQLAGQAALGPLPGFGPGMFGTLGLRIGATRVELVSNVGFPRVVTLPQRPDAGARMHVWTLGLRGCGEPSLRHASVAFPICIGVEAGPLAARGFGLDDNSRVRAAWVAAAGSAGVSWAPTRVFGVFAAVEGWVGATRPVTRIEDASVLHQPGSAGLRVRAGVEFRWPNNLWRRGHPQGS</sequence>
<gene>
    <name evidence="3" type="ORF">ENSA7_52800</name>
</gene>
<dbReference type="AlphaFoldDB" id="A0A2S9YFC8"/>
<feature type="chain" id="PRO_5015770995" evidence="2">
    <location>
        <begin position="21"/>
        <end position="353"/>
    </location>
</feature>
<comment type="caution">
    <text evidence="3">The sequence shown here is derived from an EMBL/GenBank/DDBJ whole genome shotgun (WGS) entry which is preliminary data.</text>
</comment>
<reference evidence="3 4" key="1">
    <citation type="submission" date="2018-03" db="EMBL/GenBank/DDBJ databases">
        <title>Draft Genome Sequences of the Obligatory Marine Myxobacteria Enhygromyxa salina SWB007.</title>
        <authorList>
            <person name="Poehlein A."/>
            <person name="Moghaddam J.A."/>
            <person name="Harms H."/>
            <person name="Alanjari M."/>
            <person name="Koenig G.M."/>
            <person name="Daniel R."/>
            <person name="Schaeberle T.F."/>
        </authorList>
    </citation>
    <scope>NUCLEOTIDE SEQUENCE [LARGE SCALE GENOMIC DNA]</scope>
    <source>
        <strain evidence="3 4">SWB007</strain>
    </source>
</reference>
<organism evidence="3 4">
    <name type="scientific">Enhygromyxa salina</name>
    <dbReference type="NCBI Taxonomy" id="215803"/>
    <lineage>
        <taxon>Bacteria</taxon>
        <taxon>Pseudomonadati</taxon>
        <taxon>Myxococcota</taxon>
        <taxon>Polyangia</taxon>
        <taxon>Nannocystales</taxon>
        <taxon>Nannocystaceae</taxon>
        <taxon>Enhygromyxa</taxon>
    </lineage>
</organism>
<keyword evidence="2" id="KW-0732">Signal</keyword>
<dbReference type="Proteomes" id="UP000238823">
    <property type="component" value="Unassembled WGS sequence"/>
</dbReference>
<proteinExistence type="predicted"/>
<feature type="compositionally biased region" description="Acidic residues" evidence="1">
    <location>
        <begin position="126"/>
        <end position="146"/>
    </location>
</feature>
<evidence type="ECO:0000313" key="3">
    <source>
        <dbReference type="EMBL" id="PRQ03813.1"/>
    </source>
</evidence>
<accession>A0A2S9YFC8</accession>
<evidence type="ECO:0000313" key="4">
    <source>
        <dbReference type="Proteomes" id="UP000238823"/>
    </source>
</evidence>
<dbReference type="RefSeq" id="WP_181234141.1">
    <property type="nucleotide sequence ID" value="NZ_PVNL01000107.1"/>
</dbReference>